<evidence type="ECO:0000313" key="2">
    <source>
        <dbReference type="Proteomes" id="UP000436006"/>
    </source>
</evidence>
<dbReference type="AlphaFoldDB" id="A0A7K1SE08"/>
<sequence>MKSIVAFLLAGLILGSSLLPGFGVDQSTKLVELIQHYQQHVKADHDHNLSFSDFMVMHYGENSEHHKHPNHSHHNLPSVGHMVNGFMPNNLRLSITSCLSVGIFSQMAFSRYTNLYSFLSVFSLINPPRR</sequence>
<gene>
    <name evidence="1" type="ORF">GO755_17950</name>
</gene>
<keyword evidence="2" id="KW-1185">Reference proteome</keyword>
<dbReference type="EMBL" id="WPIN01000006">
    <property type="protein sequence ID" value="MVM31938.1"/>
    <property type="molecule type" value="Genomic_DNA"/>
</dbReference>
<dbReference type="RefSeq" id="WP_157586572.1">
    <property type="nucleotide sequence ID" value="NZ_WPIN01000006.1"/>
</dbReference>
<organism evidence="1 2">
    <name type="scientific">Spirosoma arboris</name>
    <dbReference type="NCBI Taxonomy" id="2682092"/>
    <lineage>
        <taxon>Bacteria</taxon>
        <taxon>Pseudomonadati</taxon>
        <taxon>Bacteroidota</taxon>
        <taxon>Cytophagia</taxon>
        <taxon>Cytophagales</taxon>
        <taxon>Cytophagaceae</taxon>
        <taxon>Spirosoma</taxon>
    </lineage>
</organism>
<protein>
    <submittedName>
        <fullName evidence="1">Uncharacterized protein</fullName>
    </submittedName>
</protein>
<reference evidence="1 2" key="1">
    <citation type="submission" date="2019-12" db="EMBL/GenBank/DDBJ databases">
        <title>Spirosoma sp. HMF4905 genome sequencing and assembly.</title>
        <authorList>
            <person name="Kang H."/>
            <person name="Cha I."/>
            <person name="Kim H."/>
            <person name="Joh K."/>
        </authorList>
    </citation>
    <scope>NUCLEOTIDE SEQUENCE [LARGE SCALE GENOMIC DNA]</scope>
    <source>
        <strain evidence="1 2">HMF4905</strain>
    </source>
</reference>
<accession>A0A7K1SE08</accession>
<comment type="caution">
    <text evidence="1">The sequence shown here is derived from an EMBL/GenBank/DDBJ whole genome shotgun (WGS) entry which is preliminary data.</text>
</comment>
<proteinExistence type="predicted"/>
<name>A0A7K1SE08_9BACT</name>
<evidence type="ECO:0000313" key="1">
    <source>
        <dbReference type="EMBL" id="MVM31938.1"/>
    </source>
</evidence>
<dbReference type="Proteomes" id="UP000436006">
    <property type="component" value="Unassembled WGS sequence"/>
</dbReference>